<feature type="transmembrane region" description="Helical" evidence="1">
    <location>
        <begin position="49"/>
        <end position="68"/>
    </location>
</feature>
<name>A0A1A3MYZ5_MYCAS</name>
<proteinExistence type="predicted"/>
<dbReference type="EMBL" id="LZLQ01000118">
    <property type="protein sequence ID" value="OBK13367.1"/>
    <property type="molecule type" value="Genomic_DNA"/>
</dbReference>
<evidence type="ECO:0000313" key="2">
    <source>
        <dbReference type="EMBL" id="OBK13367.1"/>
    </source>
</evidence>
<keyword evidence="1" id="KW-1133">Transmembrane helix</keyword>
<gene>
    <name evidence="2" type="ORF">A5636_09765</name>
</gene>
<organism evidence="2 3">
    <name type="scientific">Mycobacterium asiaticum</name>
    <dbReference type="NCBI Taxonomy" id="1790"/>
    <lineage>
        <taxon>Bacteria</taxon>
        <taxon>Bacillati</taxon>
        <taxon>Actinomycetota</taxon>
        <taxon>Actinomycetes</taxon>
        <taxon>Mycobacteriales</taxon>
        <taxon>Mycobacteriaceae</taxon>
        <taxon>Mycobacterium</taxon>
    </lineage>
</organism>
<dbReference type="AlphaFoldDB" id="A0A1A3MYZ5"/>
<keyword evidence="1" id="KW-0472">Membrane</keyword>
<comment type="caution">
    <text evidence="2">The sequence shown here is derived from an EMBL/GenBank/DDBJ whole genome shotgun (WGS) entry which is preliminary data.</text>
</comment>
<evidence type="ECO:0000256" key="1">
    <source>
        <dbReference type="SAM" id="Phobius"/>
    </source>
</evidence>
<feature type="transmembrane region" description="Helical" evidence="1">
    <location>
        <begin position="15"/>
        <end position="37"/>
    </location>
</feature>
<accession>A0A1A3MYZ5</accession>
<dbReference type="Proteomes" id="UP000093629">
    <property type="component" value="Unassembled WGS sequence"/>
</dbReference>
<protein>
    <submittedName>
        <fullName evidence="2">Uncharacterized protein</fullName>
    </submittedName>
</protein>
<dbReference type="RefSeq" id="WP_065160014.1">
    <property type="nucleotide sequence ID" value="NZ_LZLQ01000118.1"/>
</dbReference>
<reference evidence="2 3" key="1">
    <citation type="submission" date="2016-06" db="EMBL/GenBank/DDBJ databases">
        <authorList>
            <person name="Kjaerup R.B."/>
            <person name="Dalgaard T.S."/>
            <person name="Juul-Madsen H.R."/>
        </authorList>
    </citation>
    <scope>NUCLEOTIDE SEQUENCE [LARGE SCALE GENOMIC DNA]</scope>
    <source>
        <strain evidence="2 3">1245139.5</strain>
    </source>
</reference>
<sequence>MLTKLRYLLDYKMTVAEWLGLAVILGIPYFIVGLVWSSTHTDHLHQLRGADLVVSFLGSIVSWPVLLFSNVCMT</sequence>
<evidence type="ECO:0000313" key="3">
    <source>
        <dbReference type="Proteomes" id="UP000093629"/>
    </source>
</evidence>
<keyword evidence="1" id="KW-0812">Transmembrane</keyword>
<keyword evidence="3" id="KW-1185">Reference proteome</keyword>
<dbReference type="OrthoDB" id="4567248at2"/>